<dbReference type="PIRSF" id="PIRSF000239">
    <property type="entry name" value="AHPC"/>
    <property type="match status" value="1"/>
</dbReference>
<dbReference type="GO" id="GO:0005737">
    <property type="term" value="C:cytoplasm"/>
    <property type="evidence" value="ECO:0007669"/>
    <property type="project" value="TreeGrafter"/>
</dbReference>
<keyword evidence="7" id="KW-1015">Disulfide bond</keyword>
<evidence type="ECO:0000256" key="21">
    <source>
        <dbReference type="PIRSR" id="PIRSR000239-1"/>
    </source>
</evidence>
<evidence type="ECO:0000256" key="4">
    <source>
        <dbReference type="ARBA" id="ARBA00022559"/>
    </source>
</evidence>
<evidence type="ECO:0000256" key="13">
    <source>
        <dbReference type="ARBA" id="ARBA00052774"/>
    </source>
</evidence>
<dbReference type="GO" id="GO:0034599">
    <property type="term" value="P:cellular response to oxidative stress"/>
    <property type="evidence" value="ECO:0007669"/>
    <property type="project" value="TreeGrafter"/>
</dbReference>
<evidence type="ECO:0000256" key="15">
    <source>
        <dbReference type="ARBA" id="ARBA00060973"/>
    </source>
</evidence>
<dbReference type="InterPro" id="IPR013766">
    <property type="entry name" value="Thioredoxin_domain"/>
</dbReference>
<comment type="similarity">
    <text evidence="15">Belongs to the peroxiredoxin family. AhpE subfamily.</text>
</comment>
<accession>A0A2U1SYX4</accession>
<keyword evidence="8" id="KW-0676">Redox-active center</keyword>
<dbReference type="AlphaFoldDB" id="A0A2U1SYX4"/>
<evidence type="ECO:0000256" key="10">
    <source>
        <dbReference type="ARBA" id="ARBA00038489"/>
    </source>
</evidence>
<reference evidence="24" key="1">
    <citation type="submission" date="2018-04" db="EMBL/GenBank/DDBJ databases">
        <authorList>
            <person name="Liu S."/>
            <person name="Wang Z."/>
            <person name="Li J."/>
        </authorList>
    </citation>
    <scope>NUCLEOTIDE SEQUENCE [LARGE SCALE GENOMIC DNA]</scope>
    <source>
        <strain evidence="24">S1194</strain>
    </source>
</reference>
<evidence type="ECO:0000256" key="3">
    <source>
        <dbReference type="ARBA" id="ARBA00013017"/>
    </source>
</evidence>
<evidence type="ECO:0000256" key="2">
    <source>
        <dbReference type="ARBA" id="ARBA00011245"/>
    </source>
</evidence>
<evidence type="ECO:0000256" key="19">
    <source>
        <dbReference type="ARBA" id="ARBA00082991"/>
    </source>
</evidence>
<dbReference type="Gene3D" id="3.40.30.10">
    <property type="entry name" value="Glutaredoxin"/>
    <property type="match status" value="1"/>
</dbReference>
<organism evidence="23 24">
    <name type="scientific">Homoserinimonas hongtaonis</name>
    <dbReference type="NCBI Taxonomy" id="2079791"/>
    <lineage>
        <taxon>Bacteria</taxon>
        <taxon>Bacillati</taxon>
        <taxon>Actinomycetota</taxon>
        <taxon>Actinomycetes</taxon>
        <taxon>Micrococcales</taxon>
        <taxon>Microbacteriaceae</taxon>
        <taxon>Homoserinimonas</taxon>
    </lineage>
</organism>
<comment type="catalytic activity">
    <reaction evidence="12">
        <text>a hydroperoxide + [thioredoxin]-dithiol = an alcohol + [thioredoxin]-disulfide + H2O</text>
        <dbReference type="Rhea" id="RHEA:62620"/>
        <dbReference type="Rhea" id="RHEA-COMP:10698"/>
        <dbReference type="Rhea" id="RHEA-COMP:10700"/>
        <dbReference type="ChEBI" id="CHEBI:15377"/>
        <dbReference type="ChEBI" id="CHEBI:29950"/>
        <dbReference type="ChEBI" id="CHEBI:30879"/>
        <dbReference type="ChEBI" id="CHEBI:35924"/>
        <dbReference type="ChEBI" id="CHEBI:50058"/>
        <dbReference type="EC" id="1.11.1.24"/>
    </reaction>
</comment>
<name>A0A2U1SYX4_9MICO</name>
<dbReference type="EMBL" id="QEEX01000001">
    <property type="protein sequence ID" value="PWB96809.1"/>
    <property type="molecule type" value="Genomic_DNA"/>
</dbReference>
<dbReference type="EC" id="1.11.1.24" evidence="3"/>
<comment type="function">
    <text evidence="14">Thiol-specific peroxidase that catalyzes the reduction of hydrogen peroxide and organic hydroperoxides to water and alcohols, respectively. Plays a role in cell protection against oxidative stress by detoxifying peroxides. May represent an important antioxidant defense against cytotoxic peroxides, especially peroxynitrite, which can be formed by activated macrophages during infection.</text>
</comment>
<evidence type="ECO:0000256" key="18">
    <source>
        <dbReference type="ARBA" id="ARBA00068979"/>
    </source>
</evidence>
<dbReference type="PANTHER" id="PTHR42801:SF20">
    <property type="entry name" value="ALKYL HYDROPEROXIDE REDUCTASE E"/>
    <property type="match status" value="1"/>
</dbReference>
<protein>
    <recommendedName>
        <fullName evidence="18">Alkyl hydroperoxide reductase E</fullName>
        <ecNumber evidence="3">1.11.1.24</ecNumber>
        <ecNumber evidence="17">1.11.1.29</ecNumber>
    </recommendedName>
    <alternativeName>
        <fullName evidence="11">Bacterioferritin comigratory protein</fullName>
    </alternativeName>
    <alternativeName>
        <fullName evidence="19">Mycoredoxin-dependent peroxiredoxin</fullName>
    </alternativeName>
    <alternativeName>
        <fullName evidence="20">Peroxiredoxin AhpE</fullName>
    </alternativeName>
    <alternativeName>
        <fullName evidence="9">Thioredoxin peroxidase</fullName>
    </alternativeName>
</protein>
<proteinExistence type="inferred from homology"/>
<dbReference type="SUPFAM" id="SSF52833">
    <property type="entry name" value="Thioredoxin-like"/>
    <property type="match status" value="1"/>
</dbReference>
<gene>
    <name evidence="23" type="ORF">DF220_02400</name>
</gene>
<evidence type="ECO:0000256" key="20">
    <source>
        <dbReference type="ARBA" id="ARBA00083736"/>
    </source>
</evidence>
<evidence type="ECO:0000256" key="16">
    <source>
        <dbReference type="ARBA" id="ARBA00065226"/>
    </source>
</evidence>
<comment type="similarity">
    <text evidence="10">Belongs to the peroxiredoxin family. BCP/PrxQ subfamily.</text>
</comment>
<dbReference type="GO" id="GO:0008379">
    <property type="term" value="F:thioredoxin peroxidase activity"/>
    <property type="evidence" value="ECO:0007669"/>
    <property type="project" value="TreeGrafter"/>
</dbReference>
<evidence type="ECO:0000256" key="1">
    <source>
        <dbReference type="ARBA" id="ARBA00003330"/>
    </source>
</evidence>
<dbReference type="RefSeq" id="WP_108996881.1">
    <property type="nucleotide sequence ID" value="NZ_QEEX01000001.1"/>
</dbReference>
<comment type="catalytic activity">
    <reaction evidence="13">
        <text>[mycoredoxin]-L-dithiol + a hydroperoxide = [mycoredoxin]-L-disulfide + an alcohol + H2O</text>
        <dbReference type="Rhea" id="RHEA:62640"/>
        <dbReference type="Rhea" id="RHEA-COMP:16137"/>
        <dbReference type="Rhea" id="RHEA-COMP:16138"/>
        <dbReference type="ChEBI" id="CHEBI:15377"/>
        <dbReference type="ChEBI" id="CHEBI:29950"/>
        <dbReference type="ChEBI" id="CHEBI:30879"/>
        <dbReference type="ChEBI" id="CHEBI:35924"/>
        <dbReference type="ChEBI" id="CHEBI:50058"/>
        <dbReference type="EC" id="1.11.1.29"/>
    </reaction>
</comment>
<dbReference type="Pfam" id="PF00578">
    <property type="entry name" value="AhpC-TSA"/>
    <property type="match status" value="1"/>
</dbReference>
<evidence type="ECO:0000256" key="17">
    <source>
        <dbReference type="ARBA" id="ARBA00067009"/>
    </source>
</evidence>
<comment type="subunit">
    <text evidence="2">Monomer.</text>
</comment>
<keyword evidence="24" id="KW-1185">Reference proteome</keyword>
<comment type="subunit">
    <text evidence="16">Homodimer. Forms both dimers and octamers; a tightly-associated dimer and a ring-like octamer.</text>
</comment>
<dbReference type="GO" id="GO:0045454">
    <property type="term" value="P:cell redox homeostasis"/>
    <property type="evidence" value="ECO:0007669"/>
    <property type="project" value="TreeGrafter"/>
</dbReference>
<dbReference type="Proteomes" id="UP000244978">
    <property type="component" value="Unassembled WGS sequence"/>
</dbReference>
<feature type="domain" description="Thioredoxin" evidence="22">
    <location>
        <begin position="3"/>
        <end position="153"/>
    </location>
</feature>
<dbReference type="PANTHER" id="PTHR42801">
    <property type="entry name" value="THIOREDOXIN-DEPENDENT PEROXIDE REDUCTASE"/>
    <property type="match status" value="1"/>
</dbReference>
<evidence type="ECO:0000256" key="14">
    <source>
        <dbReference type="ARBA" id="ARBA00056930"/>
    </source>
</evidence>
<comment type="caution">
    <text evidence="23">The sequence shown here is derived from an EMBL/GenBank/DDBJ whole genome shotgun (WGS) entry which is preliminary data.</text>
</comment>
<evidence type="ECO:0000256" key="12">
    <source>
        <dbReference type="ARBA" id="ARBA00049091"/>
    </source>
</evidence>
<feature type="active site" description="Cysteine sulfenic acid (-SOH) intermediate; for peroxidase activity" evidence="21">
    <location>
        <position position="46"/>
    </location>
</feature>
<keyword evidence="5" id="KW-0049">Antioxidant</keyword>
<dbReference type="CDD" id="cd03018">
    <property type="entry name" value="PRX_AhpE_like"/>
    <property type="match status" value="1"/>
</dbReference>
<dbReference type="InterPro" id="IPR036249">
    <property type="entry name" value="Thioredoxin-like_sf"/>
</dbReference>
<evidence type="ECO:0000259" key="22">
    <source>
        <dbReference type="PROSITE" id="PS51352"/>
    </source>
</evidence>
<dbReference type="InterPro" id="IPR000866">
    <property type="entry name" value="AhpC/TSA"/>
</dbReference>
<evidence type="ECO:0000313" key="24">
    <source>
        <dbReference type="Proteomes" id="UP000244978"/>
    </source>
</evidence>
<dbReference type="EC" id="1.11.1.29" evidence="17"/>
<dbReference type="InterPro" id="IPR024706">
    <property type="entry name" value="Peroxiredoxin_AhpC-typ"/>
</dbReference>
<keyword evidence="4" id="KW-0575">Peroxidase</keyword>
<dbReference type="FunFam" id="3.40.30.10:FF:000118">
    <property type="entry name" value="Peroxiredoxin AhpE"/>
    <property type="match status" value="1"/>
</dbReference>
<evidence type="ECO:0000256" key="5">
    <source>
        <dbReference type="ARBA" id="ARBA00022862"/>
    </source>
</evidence>
<evidence type="ECO:0000256" key="9">
    <source>
        <dbReference type="ARBA" id="ARBA00032824"/>
    </source>
</evidence>
<evidence type="ECO:0000256" key="11">
    <source>
        <dbReference type="ARBA" id="ARBA00041373"/>
    </source>
</evidence>
<dbReference type="PROSITE" id="PS51352">
    <property type="entry name" value="THIOREDOXIN_2"/>
    <property type="match status" value="1"/>
</dbReference>
<dbReference type="InterPro" id="IPR050924">
    <property type="entry name" value="Peroxiredoxin_BCP/PrxQ"/>
</dbReference>
<sequence length="153" mass="16448">MTVDVGTVAPDFELQNQFGESVSLSAFAGKKPVALVFYPLAFTGTCTGELCELRDNIAMFADANVELLAISVNNKATLRVFAEQEGYDFSLLGDFWPHGEVARKYGVFIEEAGIATRATFLIDTDGVVRAAFQTAPGQARDLAAYREALAAIA</sequence>
<evidence type="ECO:0000256" key="7">
    <source>
        <dbReference type="ARBA" id="ARBA00023157"/>
    </source>
</evidence>
<keyword evidence="6" id="KW-0560">Oxidoreductase</keyword>
<comment type="function">
    <text evidence="1">Thiol-specific peroxidase that catalyzes the reduction of hydrogen peroxide and organic hydroperoxides to water and alcohols, respectively. Plays a role in cell protection against oxidative stress by detoxifying peroxides and as sensor of hydrogen peroxide-mediated signaling events.</text>
</comment>
<evidence type="ECO:0000256" key="6">
    <source>
        <dbReference type="ARBA" id="ARBA00023002"/>
    </source>
</evidence>
<evidence type="ECO:0000313" key="23">
    <source>
        <dbReference type="EMBL" id="PWB96809.1"/>
    </source>
</evidence>
<evidence type="ECO:0000256" key="8">
    <source>
        <dbReference type="ARBA" id="ARBA00023284"/>
    </source>
</evidence>